<dbReference type="InterPro" id="IPR009057">
    <property type="entry name" value="Homeodomain-like_sf"/>
</dbReference>
<dbReference type="Pfam" id="PF12833">
    <property type="entry name" value="HTH_18"/>
    <property type="match status" value="1"/>
</dbReference>
<dbReference type="PRINTS" id="PR00032">
    <property type="entry name" value="HTHARAC"/>
</dbReference>
<dbReference type="Pfam" id="PF07883">
    <property type="entry name" value="Cupin_2"/>
    <property type="match status" value="1"/>
</dbReference>
<evidence type="ECO:0000256" key="3">
    <source>
        <dbReference type="ARBA" id="ARBA00023163"/>
    </source>
</evidence>
<evidence type="ECO:0000259" key="4">
    <source>
        <dbReference type="PROSITE" id="PS01124"/>
    </source>
</evidence>
<dbReference type="Gene3D" id="2.60.120.10">
    <property type="entry name" value="Jelly Rolls"/>
    <property type="match status" value="1"/>
</dbReference>
<dbReference type="GO" id="GO:0003700">
    <property type="term" value="F:DNA-binding transcription factor activity"/>
    <property type="evidence" value="ECO:0007669"/>
    <property type="project" value="InterPro"/>
</dbReference>
<keyword evidence="3" id="KW-0804">Transcription</keyword>
<proteinExistence type="predicted"/>
<dbReference type="PANTHER" id="PTHR43280">
    <property type="entry name" value="ARAC-FAMILY TRANSCRIPTIONAL REGULATOR"/>
    <property type="match status" value="1"/>
</dbReference>
<dbReference type="Gene3D" id="1.10.10.60">
    <property type="entry name" value="Homeodomain-like"/>
    <property type="match status" value="2"/>
</dbReference>
<dbReference type="InterPro" id="IPR014710">
    <property type="entry name" value="RmlC-like_jellyroll"/>
</dbReference>
<feature type="domain" description="HTH araC/xylS-type" evidence="4">
    <location>
        <begin position="183"/>
        <end position="279"/>
    </location>
</feature>
<evidence type="ECO:0000256" key="2">
    <source>
        <dbReference type="ARBA" id="ARBA00023125"/>
    </source>
</evidence>
<dbReference type="InterPro" id="IPR018060">
    <property type="entry name" value="HTH_AraC"/>
</dbReference>
<dbReference type="SMART" id="SM00342">
    <property type="entry name" value="HTH_ARAC"/>
    <property type="match status" value="1"/>
</dbReference>
<dbReference type="InterPro" id="IPR013096">
    <property type="entry name" value="Cupin_2"/>
</dbReference>
<dbReference type="STRING" id="1174501.SAMN05216192_1388"/>
<dbReference type="InterPro" id="IPR020449">
    <property type="entry name" value="Tscrpt_reg_AraC-type_HTH"/>
</dbReference>
<evidence type="ECO:0000256" key="1">
    <source>
        <dbReference type="ARBA" id="ARBA00023015"/>
    </source>
</evidence>
<sequence>MKAFHENRMYPSHLPFSSWQVSNINFLAHWHTDLEFVYVREGSIRMGINLESRVLHKGDMAFCSSGDIHYYDSTGRESVIQLIIFNPQLIASPGGWPKDVRLTDPFICTGGQDQADIEATGRADIPRLMLQLEHELNNQLPHYEQIITGQLNELCGLLLRHLPCEPADQKKDMRRMSSRKVMQNVLDYLEDNYAEVITLEDAARQAEMSLFYFSRFFKSTTGMSYISYLNHIRVNKAEEMLLNSDKPIIDIALDCGFTNVRTFNRVFKQFRNNTPSSYR</sequence>
<dbReference type="RefSeq" id="WP_090717914.1">
    <property type="nucleotide sequence ID" value="NZ_CBCSKY010000014.1"/>
</dbReference>
<gene>
    <name evidence="5" type="ORF">SAMN05216192_1388</name>
</gene>
<dbReference type="PROSITE" id="PS00041">
    <property type="entry name" value="HTH_ARAC_FAMILY_1"/>
    <property type="match status" value="1"/>
</dbReference>
<dbReference type="PROSITE" id="PS01124">
    <property type="entry name" value="HTH_ARAC_FAMILY_2"/>
    <property type="match status" value="1"/>
</dbReference>
<organism evidence="5 6">
    <name type="scientific">Paenibacillus typhae</name>
    <dbReference type="NCBI Taxonomy" id="1174501"/>
    <lineage>
        <taxon>Bacteria</taxon>
        <taxon>Bacillati</taxon>
        <taxon>Bacillota</taxon>
        <taxon>Bacilli</taxon>
        <taxon>Bacillales</taxon>
        <taxon>Paenibacillaceae</taxon>
        <taxon>Paenibacillus</taxon>
    </lineage>
</organism>
<keyword evidence="2 5" id="KW-0238">DNA-binding</keyword>
<keyword evidence="6" id="KW-1185">Reference proteome</keyword>
<dbReference type="SUPFAM" id="SSF51182">
    <property type="entry name" value="RmlC-like cupins"/>
    <property type="match status" value="1"/>
</dbReference>
<dbReference type="InterPro" id="IPR018062">
    <property type="entry name" value="HTH_AraC-typ_CS"/>
</dbReference>
<evidence type="ECO:0000313" key="5">
    <source>
        <dbReference type="EMBL" id="SDK31583.1"/>
    </source>
</evidence>
<dbReference type="EMBL" id="FNDX01000038">
    <property type="protein sequence ID" value="SDK31583.1"/>
    <property type="molecule type" value="Genomic_DNA"/>
</dbReference>
<dbReference type="SUPFAM" id="SSF46689">
    <property type="entry name" value="Homeodomain-like"/>
    <property type="match status" value="1"/>
</dbReference>
<dbReference type="AlphaFoldDB" id="A0A1G9AWH8"/>
<evidence type="ECO:0000313" key="6">
    <source>
        <dbReference type="Proteomes" id="UP000199050"/>
    </source>
</evidence>
<dbReference type="InterPro" id="IPR011051">
    <property type="entry name" value="RmlC_Cupin_sf"/>
</dbReference>
<dbReference type="PANTHER" id="PTHR43280:SF28">
    <property type="entry name" value="HTH-TYPE TRANSCRIPTIONAL ACTIVATOR RHAS"/>
    <property type="match status" value="1"/>
</dbReference>
<name>A0A1G9AWH8_9BACL</name>
<reference evidence="6" key="1">
    <citation type="submission" date="2016-10" db="EMBL/GenBank/DDBJ databases">
        <authorList>
            <person name="Varghese N."/>
            <person name="Submissions S."/>
        </authorList>
    </citation>
    <scope>NUCLEOTIDE SEQUENCE [LARGE SCALE GENOMIC DNA]</scope>
    <source>
        <strain evidence="6">CGMCC 1.11012</strain>
    </source>
</reference>
<dbReference type="Proteomes" id="UP000199050">
    <property type="component" value="Unassembled WGS sequence"/>
</dbReference>
<keyword evidence="1" id="KW-0805">Transcription regulation</keyword>
<accession>A0A1G9AWH8</accession>
<dbReference type="GO" id="GO:0043565">
    <property type="term" value="F:sequence-specific DNA binding"/>
    <property type="evidence" value="ECO:0007669"/>
    <property type="project" value="InterPro"/>
</dbReference>
<protein>
    <submittedName>
        <fullName evidence="5">AraC-type DNA-binding protein</fullName>
    </submittedName>
</protein>
<dbReference type="OrthoDB" id="9799319at2"/>